<dbReference type="EMBL" id="CP017781">
    <property type="protein sequence ID" value="AOZ68717.1"/>
    <property type="molecule type" value="Genomic_DNA"/>
</dbReference>
<dbReference type="NCBIfam" id="TIGR02096">
    <property type="entry name" value="ketosteroid isomerase-related protein"/>
    <property type="match status" value="1"/>
</dbReference>
<protein>
    <submittedName>
        <fullName evidence="2">Isopropylmalate/homocitrate/citramalate synthase</fullName>
    </submittedName>
</protein>
<keyword evidence="3" id="KW-1185">Reference proteome</keyword>
<gene>
    <name evidence="2" type="ORF">LPB142_04800</name>
</gene>
<name>A0A1D9MA54_9RHOB</name>
<accession>A0A1D9MA54</accession>
<dbReference type="Proteomes" id="UP000176562">
    <property type="component" value="Chromosome"/>
</dbReference>
<dbReference type="KEGG" id="rhp:LPB142_04800"/>
<dbReference type="RefSeq" id="WP_071165677.1">
    <property type="nucleotide sequence ID" value="NZ_CP017781.1"/>
</dbReference>
<organism evidence="2 3">
    <name type="scientific">Rhodobacter xanthinilyticus</name>
    <dbReference type="NCBI Taxonomy" id="1850250"/>
    <lineage>
        <taxon>Bacteria</taxon>
        <taxon>Pseudomonadati</taxon>
        <taxon>Pseudomonadota</taxon>
        <taxon>Alphaproteobacteria</taxon>
        <taxon>Rhodobacterales</taxon>
        <taxon>Rhodobacter group</taxon>
        <taxon>Rhodobacter</taxon>
    </lineage>
</organism>
<evidence type="ECO:0000313" key="2">
    <source>
        <dbReference type="EMBL" id="AOZ68717.1"/>
    </source>
</evidence>
<dbReference type="InterPro" id="IPR037401">
    <property type="entry name" value="SnoaL-like"/>
</dbReference>
<evidence type="ECO:0000313" key="3">
    <source>
        <dbReference type="Proteomes" id="UP000176562"/>
    </source>
</evidence>
<dbReference type="SUPFAM" id="SSF54427">
    <property type="entry name" value="NTF2-like"/>
    <property type="match status" value="1"/>
</dbReference>
<evidence type="ECO:0000259" key="1">
    <source>
        <dbReference type="Pfam" id="PF12680"/>
    </source>
</evidence>
<dbReference type="Gene3D" id="3.10.450.50">
    <property type="match status" value="1"/>
</dbReference>
<reference evidence="2 3" key="1">
    <citation type="submission" date="2016-10" db="EMBL/GenBank/DDBJ databases">
        <title>Rhodobacter sp. LPB0142, isolated from sea water.</title>
        <authorList>
            <person name="Kim E."/>
            <person name="Yi H."/>
        </authorList>
    </citation>
    <scope>NUCLEOTIDE SEQUENCE [LARGE SCALE GENOMIC DNA]</scope>
    <source>
        <strain evidence="2 3">LPB0142</strain>
    </source>
</reference>
<proteinExistence type="predicted"/>
<dbReference type="InterPro" id="IPR032710">
    <property type="entry name" value="NTF2-like_dom_sf"/>
</dbReference>
<sequence>MPRATALATISAYYDAFNAGDTAAMEALLTEDFEHHVNEGQIRKGVEKFRAFNAHMTRCYREHLTDIVVMANDAGTRAAAEFTVNGVYLTTDDGLPEARGQSYILPAGTFFTLREGRIQRVTTYYNLADWIAQVS</sequence>
<dbReference type="AlphaFoldDB" id="A0A1D9MA54"/>
<dbReference type="InterPro" id="IPR011721">
    <property type="entry name" value="CHP02096"/>
</dbReference>
<feature type="domain" description="SnoaL-like" evidence="1">
    <location>
        <begin position="11"/>
        <end position="120"/>
    </location>
</feature>
<dbReference type="STRING" id="1850250.LPB142_04800"/>
<dbReference type="Pfam" id="PF12680">
    <property type="entry name" value="SnoaL_2"/>
    <property type="match status" value="1"/>
</dbReference>